<evidence type="ECO:0000313" key="3">
    <source>
        <dbReference type="EMBL" id="KAH0631417.1"/>
    </source>
</evidence>
<evidence type="ECO:0000313" key="4">
    <source>
        <dbReference type="Proteomes" id="UP000826234"/>
    </source>
</evidence>
<keyword evidence="4" id="KW-1185">Reference proteome</keyword>
<evidence type="ECO:0000256" key="1">
    <source>
        <dbReference type="SAM" id="Phobius"/>
    </source>
</evidence>
<comment type="caution">
    <text evidence="3">The sequence shown here is derived from an EMBL/GenBank/DDBJ whole genome shotgun (WGS) entry which is preliminary data.</text>
</comment>
<dbReference type="InterPro" id="IPR007110">
    <property type="entry name" value="Ig-like_dom"/>
</dbReference>
<organism evidence="3 4">
    <name type="scientific">Phrynosoma platyrhinos</name>
    <name type="common">Desert horned lizard</name>
    <dbReference type="NCBI Taxonomy" id="52577"/>
    <lineage>
        <taxon>Eukaryota</taxon>
        <taxon>Metazoa</taxon>
        <taxon>Chordata</taxon>
        <taxon>Craniata</taxon>
        <taxon>Vertebrata</taxon>
        <taxon>Euteleostomi</taxon>
        <taxon>Lepidosauria</taxon>
        <taxon>Squamata</taxon>
        <taxon>Bifurcata</taxon>
        <taxon>Unidentata</taxon>
        <taxon>Episquamata</taxon>
        <taxon>Toxicofera</taxon>
        <taxon>Iguania</taxon>
        <taxon>Phrynosomatidae</taxon>
        <taxon>Phrynosomatinae</taxon>
        <taxon>Phrynosoma</taxon>
    </lineage>
</organism>
<keyword evidence="1" id="KW-0812">Transmembrane</keyword>
<feature type="transmembrane region" description="Helical" evidence="1">
    <location>
        <begin position="205"/>
        <end position="223"/>
    </location>
</feature>
<dbReference type="SUPFAM" id="SSF48726">
    <property type="entry name" value="Immunoglobulin"/>
    <property type="match status" value="1"/>
</dbReference>
<reference evidence="3 4" key="1">
    <citation type="journal article" date="2022" name="Gigascience">
        <title>A chromosome-level genome assembly and annotation of the desert horned lizard, Phrynosoma platyrhinos, provides insight into chromosomal rearrangements among reptiles.</title>
        <authorList>
            <person name="Koochekian N."/>
            <person name="Ascanio A."/>
            <person name="Farleigh K."/>
            <person name="Card D.C."/>
            <person name="Schield D.R."/>
            <person name="Castoe T.A."/>
            <person name="Jezkova T."/>
        </authorList>
    </citation>
    <scope>NUCLEOTIDE SEQUENCE [LARGE SCALE GENOMIC DNA]</scope>
    <source>
        <strain evidence="3">NK-2021</strain>
    </source>
</reference>
<evidence type="ECO:0000259" key="2">
    <source>
        <dbReference type="PROSITE" id="PS50835"/>
    </source>
</evidence>
<dbReference type="PANTHER" id="PTHR37366">
    <property type="entry name" value="SPERM ACROSOME MEMBRANE-ASSOCIATED PROTEIN 6"/>
    <property type="match status" value="1"/>
</dbReference>
<protein>
    <recommendedName>
        <fullName evidence="2">Ig-like domain-containing protein</fullName>
    </recommendedName>
</protein>
<dbReference type="PROSITE" id="PS50835">
    <property type="entry name" value="IG_LIKE"/>
    <property type="match status" value="1"/>
</dbReference>
<name>A0ABQ7TPN9_PHRPL</name>
<dbReference type="PANTHER" id="PTHR37366:SF1">
    <property type="entry name" value="SPERM ACROSOME MEMBRANE-ASSOCIATED PROTEIN 6"/>
    <property type="match status" value="1"/>
</dbReference>
<keyword evidence="1" id="KW-0472">Membrane</keyword>
<gene>
    <name evidence="3" type="ORF">JD844_005737</name>
</gene>
<dbReference type="InterPro" id="IPR034549">
    <property type="entry name" value="SPACA6"/>
</dbReference>
<accession>A0ABQ7TPN9</accession>
<dbReference type="Proteomes" id="UP000826234">
    <property type="component" value="Unassembled WGS sequence"/>
</dbReference>
<sequence length="224" mass="25702">MEEKGMAKVPYNVGIPEAAEKIKEEVAQLKRAPACIPPCGFQIEARRYSCSSCSFEDCQLPIDCPMQDIHKKEGDVTLLSCEVQFQVPSERTIRWKFAKDIRTEDLFLFQDLNFGFNPMLIIRPTLGSHHGTFICEISEGDDVLLRKYFYLNVTEKRLGLEKKLQEMFKAILNPPPGSEQDVVERKRFSLQEMLSDPEYLRKKNVILIIIGTALSSMLFTMLVM</sequence>
<keyword evidence="1" id="KW-1133">Transmembrane helix</keyword>
<feature type="domain" description="Ig-like" evidence="2">
    <location>
        <begin position="61"/>
        <end position="138"/>
    </location>
</feature>
<proteinExistence type="predicted"/>
<dbReference type="InterPro" id="IPR036179">
    <property type="entry name" value="Ig-like_dom_sf"/>
</dbReference>
<dbReference type="EMBL" id="JAIPUX010000035">
    <property type="protein sequence ID" value="KAH0631417.1"/>
    <property type="molecule type" value="Genomic_DNA"/>
</dbReference>